<gene>
    <name evidence="1" type="ORF">D9R08_04190</name>
</gene>
<reference evidence="1 2" key="1">
    <citation type="submission" date="2018-10" db="EMBL/GenBank/DDBJ databases">
        <authorList>
            <person name="Jung H.S."/>
            <person name="Jeon C.O."/>
        </authorList>
    </citation>
    <scope>NUCLEOTIDE SEQUENCE [LARGE SCALE GENOMIC DNA]</scope>
    <source>
        <strain evidence="1 2">MA-7-27</strain>
    </source>
</reference>
<proteinExistence type="predicted"/>
<dbReference type="RefSeq" id="WP_121896697.1">
    <property type="nucleotide sequence ID" value="NZ_RCNT01000001.1"/>
</dbReference>
<protein>
    <submittedName>
        <fullName evidence="1">Uncharacterized protein</fullName>
    </submittedName>
</protein>
<dbReference type="AlphaFoldDB" id="A0A3L9Y9Z8"/>
<organism evidence="1 2">
    <name type="scientific">Rhodophyticola porphyridii</name>
    <dbReference type="NCBI Taxonomy" id="1852017"/>
    <lineage>
        <taxon>Bacteria</taxon>
        <taxon>Pseudomonadati</taxon>
        <taxon>Pseudomonadota</taxon>
        <taxon>Alphaproteobacteria</taxon>
        <taxon>Rhodobacterales</taxon>
        <taxon>Roseobacteraceae</taxon>
        <taxon>Rhodophyticola</taxon>
    </lineage>
</organism>
<keyword evidence="2" id="KW-1185">Reference proteome</keyword>
<accession>A0A3L9Y9Z8</accession>
<dbReference type="OrthoDB" id="5194566at2"/>
<evidence type="ECO:0000313" key="2">
    <source>
        <dbReference type="Proteomes" id="UP000281343"/>
    </source>
</evidence>
<sequence>MANAKIQSKLEDRMAKVDAERAEIKAQLDRERLVKITSNVIETITAPEFIERMRVARDEAADGAGMEKVGEMLTIEGLRKAGADIPEDFRLTSRVFEDKVNGLRFEVTPKLDRIPDTDPLGWGACAGGGAATVCGCGGFST</sequence>
<dbReference type="EMBL" id="RCNT01000001">
    <property type="protein sequence ID" value="RMA44108.1"/>
    <property type="molecule type" value="Genomic_DNA"/>
</dbReference>
<comment type="caution">
    <text evidence="1">The sequence shown here is derived from an EMBL/GenBank/DDBJ whole genome shotgun (WGS) entry which is preliminary data.</text>
</comment>
<evidence type="ECO:0000313" key="1">
    <source>
        <dbReference type="EMBL" id="RMA44108.1"/>
    </source>
</evidence>
<dbReference type="Proteomes" id="UP000281343">
    <property type="component" value="Unassembled WGS sequence"/>
</dbReference>
<name>A0A3L9Y9Z8_9RHOB</name>